<keyword evidence="3" id="KW-1185">Reference proteome</keyword>
<dbReference type="GO" id="GO:0003677">
    <property type="term" value="F:DNA binding"/>
    <property type="evidence" value="ECO:0007669"/>
    <property type="project" value="InterPro"/>
</dbReference>
<evidence type="ECO:0000259" key="1">
    <source>
        <dbReference type="Pfam" id="PF14372"/>
    </source>
</evidence>
<sequence>MLDSAERFEQVFTIMYASPTDSSFREYVDSKKSLPTEDDWSSIRRLMKYLKFFYELTLRVSGTSYVTAHTFYKAIVDIHEVIAKLKKDADRHIQRMALRIEEKVRKYWFENDVA</sequence>
<proteinExistence type="predicted"/>
<name>A0AAV0HJ77_9ROSI</name>
<dbReference type="Proteomes" id="UP001154282">
    <property type="component" value="Unassembled WGS sequence"/>
</dbReference>
<accession>A0AAV0HJ77</accession>
<feature type="domain" description="hAT-like transposase RNase-H fold" evidence="1">
    <location>
        <begin position="61"/>
        <end position="110"/>
    </location>
</feature>
<dbReference type="PANTHER" id="PTHR23272">
    <property type="entry name" value="BED FINGER-RELATED"/>
    <property type="match status" value="1"/>
</dbReference>
<evidence type="ECO:0000313" key="3">
    <source>
        <dbReference type="Proteomes" id="UP001154282"/>
    </source>
</evidence>
<organism evidence="2 3">
    <name type="scientific">Linum tenue</name>
    <dbReference type="NCBI Taxonomy" id="586396"/>
    <lineage>
        <taxon>Eukaryota</taxon>
        <taxon>Viridiplantae</taxon>
        <taxon>Streptophyta</taxon>
        <taxon>Embryophyta</taxon>
        <taxon>Tracheophyta</taxon>
        <taxon>Spermatophyta</taxon>
        <taxon>Magnoliopsida</taxon>
        <taxon>eudicotyledons</taxon>
        <taxon>Gunneridae</taxon>
        <taxon>Pentapetalae</taxon>
        <taxon>rosids</taxon>
        <taxon>fabids</taxon>
        <taxon>Malpighiales</taxon>
        <taxon>Linaceae</taxon>
        <taxon>Linum</taxon>
    </lineage>
</organism>
<protein>
    <recommendedName>
        <fullName evidence="1">hAT-like transposase RNase-H fold domain-containing protein</fullName>
    </recommendedName>
</protein>
<dbReference type="InterPro" id="IPR025525">
    <property type="entry name" value="hAT-like_transposase_RNase-H"/>
</dbReference>
<dbReference type="EMBL" id="CAMGYJ010000002">
    <property type="protein sequence ID" value="CAI0384903.1"/>
    <property type="molecule type" value="Genomic_DNA"/>
</dbReference>
<dbReference type="AlphaFoldDB" id="A0AAV0HJ77"/>
<feature type="non-terminal residue" evidence="2">
    <location>
        <position position="114"/>
    </location>
</feature>
<reference evidence="2" key="1">
    <citation type="submission" date="2022-08" db="EMBL/GenBank/DDBJ databases">
        <authorList>
            <person name="Gutierrez-Valencia J."/>
        </authorList>
    </citation>
    <scope>NUCLEOTIDE SEQUENCE</scope>
</reference>
<gene>
    <name evidence="2" type="ORF">LITE_LOCUS4571</name>
</gene>
<comment type="caution">
    <text evidence="2">The sequence shown here is derived from an EMBL/GenBank/DDBJ whole genome shotgun (WGS) entry which is preliminary data.</text>
</comment>
<dbReference type="Pfam" id="PF14372">
    <property type="entry name" value="hAT-like_RNase-H"/>
    <property type="match status" value="1"/>
</dbReference>
<evidence type="ECO:0000313" key="2">
    <source>
        <dbReference type="EMBL" id="CAI0384903.1"/>
    </source>
</evidence>
<dbReference type="PANTHER" id="PTHR23272:SF177">
    <property type="entry name" value="ZINC FINGER BED DOMAIN-CONTAINING PROTEIN RICESLEEPER 1-LIKE"/>
    <property type="match status" value="1"/>
</dbReference>